<accession>A0A1L9QRJ6</accession>
<evidence type="ECO:0000313" key="3">
    <source>
        <dbReference type="Proteomes" id="UP000183940"/>
    </source>
</evidence>
<protein>
    <recommendedName>
        <fullName evidence="1">HTH cro/C1-type domain-containing protein</fullName>
    </recommendedName>
</protein>
<reference evidence="2" key="1">
    <citation type="submission" date="2016-10" db="EMBL/GenBank/DDBJ databases">
        <title>CRISPR-Cas defence system in Roseofilum reptotaenium: evidence of a bacteriophage-cyanobacterium arms race in the coral black band disease.</title>
        <authorList>
            <person name="Buerger P."/>
            <person name="Wood-Charlson E.M."/>
            <person name="Weynberg K.D."/>
            <person name="Willis B."/>
            <person name="Van Oppen M.J."/>
        </authorList>
    </citation>
    <scope>NUCLEOTIDE SEQUENCE [LARGE SCALE GENOMIC DNA]</scope>
    <source>
        <strain evidence="2">AO1-A</strain>
    </source>
</reference>
<proteinExistence type="predicted"/>
<dbReference type="AlphaFoldDB" id="A0A1L9QRJ6"/>
<dbReference type="PROSITE" id="PS50943">
    <property type="entry name" value="HTH_CROC1"/>
    <property type="match status" value="1"/>
</dbReference>
<dbReference type="InterPro" id="IPR001387">
    <property type="entry name" value="Cro/C1-type_HTH"/>
</dbReference>
<comment type="caution">
    <text evidence="2">The sequence shown here is derived from an EMBL/GenBank/DDBJ whole genome shotgun (WGS) entry which is preliminary data.</text>
</comment>
<evidence type="ECO:0000313" key="2">
    <source>
        <dbReference type="EMBL" id="OJJ25294.1"/>
    </source>
</evidence>
<feature type="domain" description="HTH cro/C1-type" evidence="1">
    <location>
        <begin position="23"/>
        <end position="80"/>
    </location>
</feature>
<dbReference type="Proteomes" id="UP000183940">
    <property type="component" value="Unassembled WGS sequence"/>
</dbReference>
<keyword evidence="3" id="KW-1185">Reference proteome</keyword>
<dbReference type="EMBL" id="MLAW01000018">
    <property type="protein sequence ID" value="OJJ25294.1"/>
    <property type="molecule type" value="Genomic_DNA"/>
</dbReference>
<name>A0A1L9QRJ6_9CYAN</name>
<gene>
    <name evidence="2" type="ORF">BI308_11740</name>
</gene>
<dbReference type="CDD" id="cd00093">
    <property type="entry name" value="HTH_XRE"/>
    <property type="match status" value="1"/>
</dbReference>
<dbReference type="Gene3D" id="1.10.260.40">
    <property type="entry name" value="lambda repressor-like DNA-binding domains"/>
    <property type="match status" value="1"/>
</dbReference>
<dbReference type="InterPro" id="IPR010982">
    <property type="entry name" value="Lambda_DNA-bd_dom_sf"/>
</dbReference>
<evidence type="ECO:0000259" key="1">
    <source>
        <dbReference type="PROSITE" id="PS50943"/>
    </source>
</evidence>
<organism evidence="2 3">
    <name type="scientific">Roseofilum reptotaenium AO1-A</name>
    <dbReference type="NCBI Taxonomy" id="1925591"/>
    <lineage>
        <taxon>Bacteria</taxon>
        <taxon>Bacillati</taxon>
        <taxon>Cyanobacteriota</taxon>
        <taxon>Cyanophyceae</taxon>
        <taxon>Desertifilales</taxon>
        <taxon>Desertifilaceae</taxon>
        <taxon>Roseofilum</taxon>
    </lineage>
</organism>
<sequence length="89" mass="10733">MKQPTNPKEVEHGCSDWDDVYPLERLRKKKTDLTQKEFAKTIKVPLTTYKDWTYKGKEIPLRSWQIDIICKTLGITFDEYRDLFKDYED</sequence>
<dbReference type="GO" id="GO:0003677">
    <property type="term" value="F:DNA binding"/>
    <property type="evidence" value="ECO:0007669"/>
    <property type="project" value="InterPro"/>
</dbReference>
<dbReference type="SUPFAM" id="SSF47413">
    <property type="entry name" value="lambda repressor-like DNA-binding domains"/>
    <property type="match status" value="1"/>
</dbReference>